<dbReference type="Proteomes" id="UP000224567">
    <property type="component" value="Unassembled WGS sequence"/>
</dbReference>
<dbReference type="EMBL" id="MLFT02000007">
    <property type="protein sequence ID" value="PHT43058.1"/>
    <property type="molecule type" value="Genomic_DNA"/>
</dbReference>
<name>A0A2G2WCV5_CAPBA</name>
<keyword evidence="3" id="KW-1185">Reference proteome</keyword>
<feature type="region of interest" description="Disordered" evidence="1">
    <location>
        <begin position="1"/>
        <end position="62"/>
    </location>
</feature>
<evidence type="ECO:0000256" key="1">
    <source>
        <dbReference type="SAM" id="MobiDB-lite"/>
    </source>
</evidence>
<reference evidence="2 3" key="1">
    <citation type="journal article" date="2017" name="Genome Biol.">
        <title>New reference genome sequences of hot pepper reveal the massive evolution of plant disease-resistance genes by retroduplication.</title>
        <authorList>
            <person name="Kim S."/>
            <person name="Park J."/>
            <person name="Yeom S.I."/>
            <person name="Kim Y.M."/>
            <person name="Seo E."/>
            <person name="Kim K.T."/>
            <person name="Kim M.S."/>
            <person name="Lee J.M."/>
            <person name="Cheong K."/>
            <person name="Shin H.S."/>
            <person name="Kim S.B."/>
            <person name="Han K."/>
            <person name="Lee J."/>
            <person name="Park M."/>
            <person name="Lee H.A."/>
            <person name="Lee H.Y."/>
            <person name="Lee Y."/>
            <person name="Oh S."/>
            <person name="Lee J.H."/>
            <person name="Choi E."/>
            <person name="Choi E."/>
            <person name="Lee S.E."/>
            <person name="Jeon J."/>
            <person name="Kim H."/>
            <person name="Choi G."/>
            <person name="Song H."/>
            <person name="Lee J."/>
            <person name="Lee S.C."/>
            <person name="Kwon J.K."/>
            <person name="Lee H.Y."/>
            <person name="Koo N."/>
            <person name="Hong Y."/>
            <person name="Kim R.W."/>
            <person name="Kang W.H."/>
            <person name="Huh J.H."/>
            <person name="Kang B.C."/>
            <person name="Yang T.J."/>
            <person name="Lee Y.H."/>
            <person name="Bennetzen J.L."/>
            <person name="Choi D."/>
        </authorList>
    </citation>
    <scope>NUCLEOTIDE SEQUENCE [LARGE SCALE GENOMIC DNA]</scope>
    <source>
        <strain evidence="3">cv. PBC81</strain>
    </source>
</reference>
<feature type="compositionally biased region" description="Basic and acidic residues" evidence="1">
    <location>
        <begin position="48"/>
        <end position="59"/>
    </location>
</feature>
<dbReference type="PANTHER" id="PTHR31913">
    <property type="entry name" value="VACUOLAR IMPORT AND DEGRADATION PROTEIN 27"/>
    <property type="match status" value="1"/>
</dbReference>
<evidence type="ECO:0000313" key="3">
    <source>
        <dbReference type="Proteomes" id="UP000224567"/>
    </source>
</evidence>
<dbReference type="GO" id="GO:0005634">
    <property type="term" value="C:nucleus"/>
    <property type="evidence" value="ECO:0007669"/>
    <property type="project" value="TreeGrafter"/>
</dbReference>
<proteinExistence type="predicted"/>
<dbReference type="PANTHER" id="PTHR31913:SF7">
    <property type="entry name" value="DEM PROTEIN"/>
    <property type="match status" value="1"/>
</dbReference>
<protein>
    <submittedName>
        <fullName evidence="2">Protein CYPRO4</fullName>
    </submittedName>
</protein>
<dbReference type="GO" id="GO:0005737">
    <property type="term" value="C:cytoplasm"/>
    <property type="evidence" value="ECO:0007669"/>
    <property type="project" value="TreeGrafter"/>
</dbReference>
<gene>
    <name evidence="2" type="ORF">CQW23_17083</name>
</gene>
<organism evidence="2 3">
    <name type="scientific">Capsicum baccatum</name>
    <name type="common">Peruvian pepper</name>
    <dbReference type="NCBI Taxonomy" id="33114"/>
    <lineage>
        <taxon>Eukaryota</taxon>
        <taxon>Viridiplantae</taxon>
        <taxon>Streptophyta</taxon>
        <taxon>Embryophyta</taxon>
        <taxon>Tracheophyta</taxon>
        <taxon>Spermatophyta</taxon>
        <taxon>Magnoliopsida</taxon>
        <taxon>eudicotyledons</taxon>
        <taxon>Gunneridae</taxon>
        <taxon>Pentapetalae</taxon>
        <taxon>asterids</taxon>
        <taxon>lamiids</taxon>
        <taxon>Solanales</taxon>
        <taxon>Solanaceae</taxon>
        <taxon>Solanoideae</taxon>
        <taxon>Capsiceae</taxon>
        <taxon>Capsicum</taxon>
    </lineage>
</organism>
<comment type="caution">
    <text evidence="2">The sequence shown here is derived from an EMBL/GenBank/DDBJ whole genome shotgun (WGS) entry which is preliminary data.</text>
</comment>
<dbReference type="AlphaFoldDB" id="A0A2G2WCV5"/>
<evidence type="ECO:0000313" key="2">
    <source>
        <dbReference type="EMBL" id="PHT43058.1"/>
    </source>
</evidence>
<accession>A0A2G2WCV5</accession>
<sequence>MSGASRVRSMNVADSEARPVLSPAGNKAQRSPGSRKSVTRPTRKTVKSKKEVEMEDKNGHQPSPSLLTFYVPLILRRHESLYSNLSLSASCSSDASTDSFHGSASTSRIYRMNNTSNRRKQLASKSKRLVSDDISDSPIDGLHSKKRCSWVTPNTGRTCEQWIDFRKMILMGTNFQCFATAGDGSIVVGSLDDKISLYSSSSIRQAKTSFAGLGAPITHVDITYDEK</sequence>
<reference evidence="3" key="2">
    <citation type="journal article" date="2017" name="J. Anim. Genet.">
        <title>Multiple reference genome sequences of hot pepper reveal the massive evolution of plant disease resistance genes by retroduplication.</title>
        <authorList>
            <person name="Kim S."/>
            <person name="Park J."/>
            <person name="Yeom S.-I."/>
            <person name="Kim Y.-M."/>
            <person name="Seo E."/>
            <person name="Kim K.-T."/>
            <person name="Kim M.-S."/>
            <person name="Lee J.M."/>
            <person name="Cheong K."/>
            <person name="Shin H.-S."/>
            <person name="Kim S.-B."/>
            <person name="Han K."/>
            <person name="Lee J."/>
            <person name="Park M."/>
            <person name="Lee H.-A."/>
            <person name="Lee H.-Y."/>
            <person name="Lee Y."/>
            <person name="Oh S."/>
            <person name="Lee J.H."/>
            <person name="Choi E."/>
            <person name="Choi E."/>
            <person name="Lee S.E."/>
            <person name="Jeon J."/>
            <person name="Kim H."/>
            <person name="Choi G."/>
            <person name="Song H."/>
            <person name="Lee J."/>
            <person name="Lee S.-C."/>
            <person name="Kwon J.-K."/>
            <person name="Lee H.-Y."/>
            <person name="Koo N."/>
            <person name="Hong Y."/>
            <person name="Kim R.W."/>
            <person name="Kang W.-H."/>
            <person name="Huh J.H."/>
            <person name="Kang B.-C."/>
            <person name="Yang T.-J."/>
            <person name="Lee Y.-H."/>
            <person name="Bennetzen J.L."/>
            <person name="Choi D."/>
        </authorList>
    </citation>
    <scope>NUCLEOTIDE SEQUENCE [LARGE SCALE GENOMIC DNA]</scope>
    <source>
        <strain evidence="3">cv. PBC81</strain>
    </source>
</reference>
<dbReference type="OrthoDB" id="1695822at2759"/>
<dbReference type="InterPro" id="IPR040458">
    <property type="entry name" value="Vid27"/>
</dbReference>
<dbReference type="STRING" id="33114.A0A2G2WCV5"/>
<feature type="compositionally biased region" description="Basic residues" evidence="1">
    <location>
        <begin position="37"/>
        <end position="47"/>
    </location>
</feature>